<protein>
    <submittedName>
        <fullName evidence="1">Uncharacterized protein</fullName>
    </submittedName>
</protein>
<sequence length="140" mass="14706">MECVLHVRAVSVAELISVAGGWLCDRAMAGWTTTVWTPQLEHTQSLAILGVTARSSVPEPYDAVDALVVSGASAPDIARGWHGCVRHRISGGARAFKARALLAAGLPPNTADVETFWLNASSNLLVAQEFVRTSASAVAP</sequence>
<evidence type="ECO:0000313" key="1">
    <source>
        <dbReference type="EMBL" id="BBX03276.1"/>
    </source>
</evidence>
<name>A0AAD1HFB0_9MYCO</name>
<evidence type="ECO:0000313" key="2">
    <source>
        <dbReference type="Proteomes" id="UP000466681"/>
    </source>
</evidence>
<gene>
    <name evidence="1" type="ORF">MMOR_42120</name>
</gene>
<dbReference type="AlphaFoldDB" id="A0AAD1HFB0"/>
<dbReference type="EMBL" id="AP022560">
    <property type="protein sequence ID" value="BBX03276.1"/>
    <property type="molecule type" value="Genomic_DNA"/>
</dbReference>
<keyword evidence="2" id="KW-1185">Reference proteome</keyword>
<reference evidence="1 2" key="1">
    <citation type="journal article" date="2019" name="Emerg. Microbes Infect.">
        <title>Comprehensive subspecies identification of 175 nontuberculous mycobacteria species based on 7547 genomic profiles.</title>
        <authorList>
            <person name="Matsumoto Y."/>
            <person name="Kinjo T."/>
            <person name="Motooka D."/>
            <person name="Nabeya D."/>
            <person name="Jung N."/>
            <person name="Uechi K."/>
            <person name="Horii T."/>
            <person name="Iida T."/>
            <person name="Fujita J."/>
            <person name="Nakamura S."/>
        </authorList>
    </citation>
    <scope>NUCLEOTIDE SEQUENCE [LARGE SCALE GENOMIC DNA]</scope>
    <source>
        <strain evidence="1 2">JCM 6375</strain>
    </source>
</reference>
<dbReference type="Proteomes" id="UP000466681">
    <property type="component" value="Chromosome"/>
</dbReference>
<organism evidence="1 2">
    <name type="scientific">Mycolicibacterium moriokaense</name>
    <dbReference type="NCBI Taxonomy" id="39691"/>
    <lineage>
        <taxon>Bacteria</taxon>
        <taxon>Bacillati</taxon>
        <taxon>Actinomycetota</taxon>
        <taxon>Actinomycetes</taxon>
        <taxon>Mycobacteriales</taxon>
        <taxon>Mycobacteriaceae</taxon>
        <taxon>Mycolicibacterium</taxon>
    </lineage>
</organism>
<dbReference type="RefSeq" id="WP_083149919.1">
    <property type="nucleotide sequence ID" value="NZ_AP022560.1"/>
</dbReference>
<dbReference type="KEGG" id="mmor:MMOR_42120"/>
<proteinExistence type="predicted"/>
<accession>A0AAD1HFB0</accession>